<evidence type="ECO:0000259" key="10">
    <source>
        <dbReference type="Pfam" id="PF01728"/>
    </source>
</evidence>
<dbReference type="OMA" id="QRKDKYY"/>
<feature type="compositionally biased region" description="Basic and acidic residues" evidence="9">
    <location>
        <begin position="574"/>
        <end position="587"/>
    </location>
</feature>
<feature type="domain" description="Ribosomal RNA methyltransferase FtsJ" evidence="10">
    <location>
        <begin position="23"/>
        <end position="199"/>
    </location>
</feature>
<feature type="binding site" evidence="8">
    <location>
        <position position="91"/>
    </location>
    <ligand>
        <name>S-adenosyl-L-methionine</name>
        <dbReference type="ChEBI" id="CHEBI:59789"/>
    </ligand>
</feature>
<evidence type="ECO:0000256" key="3">
    <source>
        <dbReference type="ARBA" id="ARBA00022552"/>
    </source>
</evidence>
<feature type="binding site" evidence="8">
    <location>
        <position position="116"/>
    </location>
    <ligand>
        <name>S-adenosyl-L-methionine</name>
        <dbReference type="ChEBI" id="CHEBI:59789"/>
    </ligand>
</feature>
<feature type="compositionally biased region" description="Basic and acidic residues" evidence="9">
    <location>
        <begin position="322"/>
        <end position="345"/>
    </location>
</feature>
<feature type="compositionally biased region" description="Basic residues" evidence="9">
    <location>
        <begin position="831"/>
        <end position="844"/>
    </location>
</feature>
<dbReference type="PANTHER" id="PTHR10920:SF13">
    <property type="entry name" value="PRE-RRNA 2'-O-RIBOSE RNA METHYLTRANSFERASE FTSJ3"/>
    <property type="match status" value="1"/>
</dbReference>
<name>A0A067QZB0_ZOONE</name>
<reference evidence="13 14" key="1">
    <citation type="journal article" date="2014" name="Nat. Commun.">
        <title>Molecular traces of alternative social organization in a termite genome.</title>
        <authorList>
            <person name="Terrapon N."/>
            <person name="Li C."/>
            <person name="Robertson H.M."/>
            <person name="Ji L."/>
            <person name="Meng X."/>
            <person name="Booth W."/>
            <person name="Chen Z."/>
            <person name="Childers C.P."/>
            <person name="Glastad K.M."/>
            <person name="Gokhale K."/>
            <person name="Gowin J."/>
            <person name="Gronenberg W."/>
            <person name="Hermansen R.A."/>
            <person name="Hu H."/>
            <person name="Hunt B.G."/>
            <person name="Huylmans A.K."/>
            <person name="Khalil S.M."/>
            <person name="Mitchell R.D."/>
            <person name="Munoz-Torres M.C."/>
            <person name="Mustard J.A."/>
            <person name="Pan H."/>
            <person name="Reese J.T."/>
            <person name="Scharf M.E."/>
            <person name="Sun F."/>
            <person name="Vogel H."/>
            <person name="Xiao J."/>
            <person name="Yang W."/>
            <person name="Yang Z."/>
            <person name="Yang Z."/>
            <person name="Zhou J."/>
            <person name="Zhu J."/>
            <person name="Brent C.S."/>
            <person name="Elsik C.G."/>
            <person name="Goodisman M.A."/>
            <person name="Liberles D.A."/>
            <person name="Roe R.M."/>
            <person name="Vargo E.L."/>
            <person name="Vilcinskas A."/>
            <person name="Wang J."/>
            <person name="Bornberg-Bauer E."/>
            <person name="Korb J."/>
            <person name="Zhang G."/>
            <person name="Liebig J."/>
        </authorList>
    </citation>
    <scope>NUCLEOTIDE SEQUENCE [LARGE SCALE GENOMIC DNA]</scope>
    <source>
        <tissue evidence="13">Whole organism</tissue>
    </source>
</reference>
<dbReference type="GO" id="GO:0030687">
    <property type="term" value="C:preribosome, large subunit precursor"/>
    <property type="evidence" value="ECO:0007669"/>
    <property type="project" value="TreeGrafter"/>
</dbReference>
<evidence type="ECO:0000256" key="7">
    <source>
        <dbReference type="ARBA" id="ARBA00023242"/>
    </source>
</evidence>
<feature type="coiled-coil region" evidence="8">
    <location>
        <begin position="719"/>
        <end position="756"/>
    </location>
</feature>
<dbReference type="InterPro" id="IPR029063">
    <property type="entry name" value="SAM-dependent_MTases_sf"/>
</dbReference>
<keyword evidence="3 8" id="KW-0698">rRNA processing</keyword>
<feature type="domain" description="Ribosomal RNA methyltransferase SPB1-like C-terminal" evidence="11">
    <location>
        <begin position="605"/>
        <end position="817"/>
    </location>
</feature>
<dbReference type="AlphaFoldDB" id="A0A067QZB0"/>
<keyword evidence="8" id="KW-0175">Coiled coil</keyword>
<dbReference type="GO" id="GO:0005730">
    <property type="term" value="C:nucleolus"/>
    <property type="evidence" value="ECO:0007669"/>
    <property type="project" value="UniProtKB-SubCell"/>
</dbReference>
<feature type="region of interest" description="Disordered" evidence="9">
    <location>
        <begin position="572"/>
        <end position="625"/>
    </location>
</feature>
<evidence type="ECO:0000313" key="13">
    <source>
        <dbReference type="EMBL" id="KDR11689.1"/>
    </source>
</evidence>
<keyword evidence="6 8" id="KW-0949">S-adenosyl-L-methionine</keyword>
<dbReference type="Proteomes" id="UP000027135">
    <property type="component" value="Unassembled WGS sequence"/>
</dbReference>
<comment type="function">
    <text evidence="8">Probable methyltransferase involved in the maturation of rRNA and in the biogenesis of ribosomal subunits.</text>
</comment>
<feature type="compositionally biased region" description="Basic and acidic residues" evidence="9">
    <location>
        <begin position="378"/>
        <end position="408"/>
    </location>
</feature>
<feature type="region of interest" description="Disordered" evidence="9">
    <location>
        <begin position="781"/>
        <end position="844"/>
    </location>
</feature>
<dbReference type="InParanoid" id="A0A067QZB0"/>
<sequence>MGKKKLGKQRRDKYYQLAKETGYRSRAAFKLIQLNRKFEFLQKSRVCVDLCAAPGGWMQVAKQNMPVSSVVIGVDLFPIKTVPGCVSLQEDITTDKCRVAIEKELQSWKADVVLNDGAPNVGKNWLHDAYQQACLTLSALKLATHVLRTGGWFVTKIFRSKDYQPLIWVFKQLFKKVHATKPQASRSESAEIFVICQGYKAPDKLDPRFLNAKYVFEELDVEPQNKLSIYHPEKQKKAKPEGYPENDYTLHHKLSVTEFIASESAVDTLQRTSEIVMDDPEIANHPLTTAEIKECCKDIKVLGRKDLRALMNWWKAIKQVKTENKPENDEKTTGNEEKEEEKKDESEEDEHDLEELSRQVSELQEEEVRALKRKRKQTNKERKKLQDRLNLKMVLRGDEGPKLERDDMFQLTQIESSKALENITDNTPDILAESEPESDDELPKKPKYVRFEKDGGDHLDSSGKFYKPDDMSDLEEDSDSEDSDDIEKEGLGLSNSDQENEETDPAASSLKHQREENPLLTDLDPRNKREKKSHKAQLWFEKDIFKSLENEADEDYELDEMVEEYKKKGGKIIGDIKKNKESMKPEYESSDDENIDEDEETGSESETDFQPEKNNTKLPTEGKAGLEVVAKDGAAPSRKRKLKLDEEGLALGTLMVTSHKNKRNLIDGGWNRYAFNDDNLPEWFVADEDRHMRKEAPVPKELVSEYKMKLRELNVRPIKKVIEAKARKKKRAVRRLERAKKKMETLMDNVDVSDKEKAKQIRELYKKAKGNRKKEITYVVSKKHTASKRTRRPRGIKGPYKVVDPRMKKDNRRVKMSKNGKKRGQGPAPPKAKRSAKMGGKAKR</sequence>
<dbReference type="GO" id="GO:0000466">
    <property type="term" value="P:maturation of 5.8S rRNA from tricistronic rRNA transcript (SSU-rRNA, 5.8S rRNA, LSU-rRNA)"/>
    <property type="evidence" value="ECO:0007669"/>
    <property type="project" value="TreeGrafter"/>
</dbReference>
<dbReference type="Pfam" id="PF07780">
    <property type="entry name" value="Spb1_C"/>
    <property type="match status" value="1"/>
</dbReference>
<dbReference type="InterPro" id="IPR002877">
    <property type="entry name" value="RNA_MeTrfase_FtsJ_dom"/>
</dbReference>
<organism evidence="13 14">
    <name type="scientific">Zootermopsis nevadensis</name>
    <name type="common">Dampwood termite</name>
    <dbReference type="NCBI Taxonomy" id="136037"/>
    <lineage>
        <taxon>Eukaryota</taxon>
        <taxon>Metazoa</taxon>
        <taxon>Ecdysozoa</taxon>
        <taxon>Arthropoda</taxon>
        <taxon>Hexapoda</taxon>
        <taxon>Insecta</taxon>
        <taxon>Pterygota</taxon>
        <taxon>Neoptera</taxon>
        <taxon>Polyneoptera</taxon>
        <taxon>Dictyoptera</taxon>
        <taxon>Blattodea</taxon>
        <taxon>Blattoidea</taxon>
        <taxon>Termitoidae</taxon>
        <taxon>Termopsidae</taxon>
        <taxon>Zootermopsis</taxon>
    </lineage>
</organism>
<keyword evidence="2 8" id="KW-0690">Ribosome biogenesis</keyword>
<dbReference type="GO" id="GO:0016435">
    <property type="term" value="F:rRNA (guanine) methyltransferase activity"/>
    <property type="evidence" value="ECO:0007669"/>
    <property type="project" value="TreeGrafter"/>
</dbReference>
<dbReference type="EMBL" id="KK853080">
    <property type="protein sequence ID" value="KDR11689.1"/>
    <property type="molecule type" value="Genomic_DNA"/>
</dbReference>
<protein>
    <recommendedName>
        <fullName evidence="8">Putative rRNA methyltransferase</fullName>
        <ecNumber evidence="8">2.1.1.-</ecNumber>
    </recommendedName>
    <alternativeName>
        <fullName evidence="8">2'-O-ribose RNA methyltransferase SPB1 homolog</fullName>
    </alternativeName>
</protein>
<dbReference type="HAMAP" id="MF_03163">
    <property type="entry name" value="RNA_methyltr_E_SPB1"/>
    <property type="match status" value="1"/>
</dbReference>
<feature type="active site" description="Proton acceptor" evidence="8">
    <location>
        <position position="156"/>
    </location>
</feature>
<evidence type="ECO:0000259" key="12">
    <source>
        <dbReference type="Pfam" id="PF11861"/>
    </source>
</evidence>
<comment type="catalytic activity">
    <reaction evidence="8">
        <text>a ribonucleotide in rRNA + S-adenosyl-L-methionine = a 2'-O-methylribonucleotide in rRNA + S-adenosyl-L-homocysteine + H(+)</text>
        <dbReference type="Rhea" id="RHEA:48628"/>
        <dbReference type="Rhea" id="RHEA-COMP:12164"/>
        <dbReference type="Rhea" id="RHEA-COMP:12165"/>
        <dbReference type="ChEBI" id="CHEBI:15378"/>
        <dbReference type="ChEBI" id="CHEBI:57856"/>
        <dbReference type="ChEBI" id="CHEBI:59789"/>
        <dbReference type="ChEBI" id="CHEBI:90675"/>
        <dbReference type="ChEBI" id="CHEBI:90676"/>
    </reaction>
</comment>
<feature type="binding site" evidence="8">
    <location>
        <position position="57"/>
    </location>
    <ligand>
        <name>S-adenosyl-L-methionine</name>
        <dbReference type="ChEBI" id="CHEBI:59789"/>
    </ligand>
</feature>
<dbReference type="GO" id="GO:0008650">
    <property type="term" value="F:rRNA (uridine-2'-O-)-methyltransferase activity"/>
    <property type="evidence" value="ECO:0007669"/>
    <property type="project" value="TreeGrafter"/>
</dbReference>
<feature type="compositionally biased region" description="Acidic residues" evidence="9">
    <location>
        <begin position="588"/>
        <end position="609"/>
    </location>
</feature>
<dbReference type="SUPFAM" id="SSF53335">
    <property type="entry name" value="S-adenosyl-L-methionine-dependent methyltransferases"/>
    <property type="match status" value="1"/>
</dbReference>
<evidence type="ECO:0000256" key="9">
    <source>
        <dbReference type="SAM" id="MobiDB-lite"/>
    </source>
</evidence>
<keyword evidence="4 8" id="KW-0489">Methyltransferase</keyword>
<feature type="compositionally biased region" description="Basic and acidic residues" evidence="9">
    <location>
        <begin position="512"/>
        <end position="527"/>
    </location>
</feature>
<evidence type="ECO:0000259" key="11">
    <source>
        <dbReference type="Pfam" id="PF07780"/>
    </source>
</evidence>
<keyword evidence="5 8" id="KW-0808">Transferase</keyword>
<keyword evidence="7 8" id="KW-0539">Nucleus</keyword>
<evidence type="ECO:0000256" key="8">
    <source>
        <dbReference type="HAMAP-Rule" id="MF_03163"/>
    </source>
</evidence>
<gene>
    <name evidence="13" type="ORF">L798_14184</name>
</gene>
<evidence type="ECO:0000256" key="4">
    <source>
        <dbReference type="ARBA" id="ARBA00022603"/>
    </source>
</evidence>
<feature type="compositionally biased region" description="Acidic residues" evidence="9">
    <location>
        <begin position="471"/>
        <end position="487"/>
    </location>
</feature>
<evidence type="ECO:0000256" key="1">
    <source>
        <dbReference type="ARBA" id="ARBA00004604"/>
    </source>
</evidence>
<comment type="subcellular location">
    <subcellularLocation>
        <location evidence="1 8">Nucleus</location>
        <location evidence="1 8">Nucleolus</location>
    </subcellularLocation>
</comment>
<dbReference type="HAMAP" id="MF_01547">
    <property type="entry name" value="RNA_methyltr_E"/>
    <property type="match status" value="1"/>
</dbReference>
<feature type="compositionally biased region" description="Basic residues" evidence="9">
    <location>
        <begin position="809"/>
        <end position="824"/>
    </location>
</feature>
<feature type="compositionally biased region" description="Basic residues" evidence="9">
    <location>
        <begin position="781"/>
        <end position="795"/>
    </location>
</feature>
<dbReference type="EC" id="2.1.1.-" evidence="8"/>
<evidence type="ECO:0000313" key="14">
    <source>
        <dbReference type="Proteomes" id="UP000027135"/>
    </source>
</evidence>
<feature type="binding site" evidence="8">
    <location>
        <position position="55"/>
    </location>
    <ligand>
        <name>S-adenosyl-L-methionine</name>
        <dbReference type="ChEBI" id="CHEBI:59789"/>
    </ligand>
</feature>
<comment type="similarity">
    <text evidence="8">Belongs to the class I-like SAM-binding methyltransferase superfamily. RNA methyltransferase RlmE family. SPB1 subfamily.</text>
</comment>
<dbReference type="InterPro" id="IPR024576">
    <property type="entry name" value="rRNA_MeTfrase_Spb1_DUF3381"/>
</dbReference>
<accession>A0A067QZB0</accession>
<dbReference type="STRING" id="136037.A0A067QZB0"/>
<proteinExistence type="inferred from homology"/>
<evidence type="ECO:0000256" key="5">
    <source>
        <dbReference type="ARBA" id="ARBA00022679"/>
    </source>
</evidence>
<dbReference type="FunFam" id="3.40.50.150:FF:000004">
    <property type="entry name" value="AdoMet-dependent rRNA methyltransferase SPB1"/>
    <property type="match status" value="1"/>
</dbReference>
<dbReference type="OrthoDB" id="1287559at2759"/>
<dbReference type="Pfam" id="PF01728">
    <property type="entry name" value="FtsJ"/>
    <property type="match status" value="1"/>
</dbReference>
<dbReference type="eggNOG" id="KOG1098">
    <property type="taxonomic scope" value="Eukaryota"/>
</dbReference>
<dbReference type="GO" id="GO:0000463">
    <property type="term" value="P:maturation of LSU-rRNA from tricistronic rRNA transcript (SSU-rRNA, 5.8S rRNA, LSU-rRNA)"/>
    <property type="evidence" value="ECO:0007669"/>
    <property type="project" value="TreeGrafter"/>
</dbReference>
<dbReference type="InterPro" id="IPR050082">
    <property type="entry name" value="RNA_methyltr_RlmE"/>
</dbReference>
<feature type="domain" description="DUF3381" evidence="12">
    <location>
        <begin position="234"/>
        <end position="388"/>
    </location>
</feature>
<dbReference type="InterPro" id="IPR012920">
    <property type="entry name" value="rRNA_MeTfrase_SPB1-like_C"/>
</dbReference>
<evidence type="ECO:0000256" key="6">
    <source>
        <dbReference type="ARBA" id="ARBA00022691"/>
    </source>
</evidence>
<feature type="compositionally biased region" description="Basic and acidic residues" evidence="9">
    <location>
        <begin position="441"/>
        <end position="470"/>
    </location>
</feature>
<dbReference type="InterPro" id="IPR015507">
    <property type="entry name" value="rRNA-MeTfrase_E"/>
</dbReference>
<dbReference type="Gene3D" id="3.40.50.150">
    <property type="entry name" value="Vaccinia Virus protein VP39"/>
    <property type="match status" value="1"/>
</dbReference>
<dbReference type="PANTHER" id="PTHR10920">
    <property type="entry name" value="RIBOSOMAL RNA METHYLTRANSFERASE"/>
    <property type="match status" value="1"/>
</dbReference>
<evidence type="ECO:0000256" key="2">
    <source>
        <dbReference type="ARBA" id="ARBA00022517"/>
    </source>
</evidence>
<dbReference type="FunCoup" id="A0A067QZB0">
    <property type="interactions" value="1739"/>
</dbReference>
<dbReference type="InterPro" id="IPR028589">
    <property type="entry name" value="SPB1-like"/>
</dbReference>
<keyword evidence="14" id="KW-1185">Reference proteome</keyword>
<feature type="region of interest" description="Disordered" evidence="9">
    <location>
        <begin position="322"/>
        <end position="535"/>
    </location>
</feature>
<feature type="binding site" evidence="8">
    <location>
        <position position="75"/>
    </location>
    <ligand>
        <name>S-adenosyl-L-methionine</name>
        <dbReference type="ChEBI" id="CHEBI:59789"/>
    </ligand>
</feature>
<dbReference type="Pfam" id="PF11861">
    <property type="entry name" value="DUF3381"/>
    <property type="match status" value="1"/>
</dbReference>